<protein>
    <submittedName>
        <fullName evidence="2">Uncharacterized protein</fullName>
    </submittedName>
</protein>
<dbReference type="AlphaFoldDB" id="A0A2U9BM01"/>
<gene>
    <name evidence="2" type="ORF">SMAX5B_021567</name>
</gene>
<evidence type="ECO:0000313" key="2">
    <source>
        <dbReference type="EMBL" id="AWP05067.1"/>
    </source>
</evidence>
<feature type="compositionally biased region" description="Basic and acidic residues" evidence="1">
    <location>
        <begin position="56"/>
        <end position="69"/>
    </location>
</feature>
<proteinExistence type="predicted"/>
<evidence type="ECO:0000256" key="1">
    <source>
        <dbReference type="SAM" id="MobiDB-lite"/>
    </source>
</evidence>
<evidence type="ECO:0000313" key="3">
    <source>
        <dbReference type="Proteomes" id="UP000246464"/>
    </source>
</evidence>
<sequence>MFTLNQRQNQDTFKLGRTSPVQTRTQRVNRDQVTLLHLSWALVKDRPLSGQPLRTSRKEEQLTLHRDQT</sequence>
<name>A0A2U9BM01_SCOMX</name>
<feature type="region of interest" description="Disordered" evidence="1">
    <location>
        <begin position="1"/>
        <end position="26"/>
    </location>
</feature>
<dbReference type="EMBL" id="CP026250">
    <property type="protein sequence ID" value="AWP05067.1"/>
    <property type="molecule type" value="Genomic_DNA"/>
</dbReference>
<reference evidence="2 3" key="1">
    <citation type="submission" date="2017-12" db="EMBL/GenBank/DDBJ databases">
        <title>Integrating genomic resources of turbot (Scophthalmus maximus) in depth evaluation of genetic and physical mapping variation across individuals.</title>
        <authorList>
            <person name="Martinez P."/>
        </authorList>
    </citation>
    <scope>NUCLEOTIDE SEQUENCE [LARGE SCALE GENOMIC DNA]</scope>
</reference>
<organism evidence="2 3">
    <name type="scientific">Scophthalmus maximus</name>
    <name type="common">Turbot</name>
    <name type="synonym">Psetta maxima</name>
    <dbReference type="NCBI Taxonomy" id="52904"/>
    <lineage>
        <taxon>Eukaryota</taxon>
        <taxon>Metazoa</taxon>
        <taxon>Chordata</taxon>
        <taxon>Craniata</taxon>
        <taxon>Vertebrata</taxon>
        <taxon>Euteleostomi</taxon>
        <taxon>Actinopterygii</taxon>
        <taxon>Neopterygii</taxon>
        <taxon>Teleostei</taxon>
        <taxon>Neoteleostei</taxon>
        <taxon>Acanthomorphata</taxon>
        <taxon>Carangaria</taxon>
        <taxon>Pleuronectiformes</taxon>
        <taxon>Pleuronectoidei</taxon>
        <taxon>Scophthalmidae</taxon>
        <taxon>Scophthalmus</taxon>
    </lineage>
</organism>
<keyword evidence="3" id="KW-1185">Reference proteome</keyword>
<accession>A0A2U9BM01</accession>
<feature type="region of interest" description="Disordered" evidence="1">
    <location>
        <begin position="47"/>
        <end position="69"/>
    </location>
</feature>
<dbReference type="Proteomes" id="UP000246464">
    <property type="component" value="Chromosome 8"/>
</dbReference>
<feature type="compositionally biased region" description="Polar residues" evidence="1">
    <location>
        <begin position="1"/>
        <end position="12"/>
    </location>
</feature>